<proteinExistence type="inferred from homology"/>
<dbReference type="NCBIfam" id="TIGR00064">
    <property type="entry name" value="ftsY"/>
    <property type="match status" value="1"/>
</dbReference>
<keyword evidence="6 8" id="KW-0472">Membrane</keyword>
<comment type="similarity">
    <text evidence="8">Belongs to the GTP-binding SRP family. FtsY subfamily.</text>
</comment>
<evidence type="ECO:0000256" key="6">
    <source>
        <dbReference type="ARBA" id="ARBA00023136"/>
    </source>
</evidence>
<dbReference type="InterPro" id="IPR042101">
    <property type="entry name" value="SRP54_N_sf"/>
</dbReference>
<keyword evidence="3 8" id="KW-0547">Nucleotide-binding</keyword>
<evidence type="ECO:0000313" key="11">
    <source>
        <dbReference type="EMBL" id="NLV01158.1"/>
    </source>
</evidence>
<evidence type="ECO:0000259" key="10">
    <source>
        <dbReference type="PROSITE" id="PS00300"/>
    </source>
</evidence>
<keyword evidence="7 8" id="KW-0675">Receptor</keyword>
<comment type="subcellular location">
    <subcellularLocation>
        <location evidence="8">Cell membrane</location>
        <topology evidence="8">Peripheral membrane protein</topology>
        <orientation evidence="8">Cytoplasmic side</orientation>
    </subcellularLocation>
    <subcellularLocation>
        <location evidence="8">Cytoplasm</location>
    </subcellularLocation>
</comment>
<dbReference type="GO" id="GO:0005047">
    <property type="term" value="F:signal recognition particle binding"/>
    <property type="evidence" value="ECO:0007669"/>
    <property type="project" value="TreeGrafter"/>
</dbReference>
<dbReference type="PANTHER" id="PTHR43134:SF1">
    <property type="entry name" value="SIGNAL RECOGNITION PARTICLE RECEPTOR SUBUNIT ALPHA"/>
    <property type="match status" value="1"/>
</dbReference>
<dbReference type="FunFam" id="3.40.50.300:FF:000566">
    <property type="entry name" value="Signal recognition particle receptor subunit alpha"/>
    <property type="match status" value="1"/>
</dbReference>
<dbReference type="InterPro" id="IPR027417">
    <property type="entry name" value="P-loop_NTPase"/>
</dbReference>
<dbReference type="Proteomes" id="UP000619835">
    <property type="component" value="Unassembled WGS sequence"/>
</dbReference>
<dbReference type="GO" id="GO:0005525">
    <property type="term" value="F:GTP binding"/>
    <property type="evidence" value="ECO:0007669"/>
    <property type="project" value="UniProtKB-UniRule"/>
</dbReference>
<dbReference type="Gene3D" id="1.20.120.140">
    <property type="entry name" value="Signal recognition particle SRP54, nucleotide-binding domain"/>
    <property type="match status" value="1"/>
</dbReference>
<dbReference type="PROSITE" id="PS00300">
    <property type="entry name" value="SRP54"/>
    <property type="match status" value="1"/>
</dbReference>
<evidence type="ECO:0000256" key="3">
    <source>
        <dbReference type="ARBA" id="ARBA00022741"/>
    </source>
</evidence>
<dbReference type="Pfam" id="PF02881">
    <property type="entry name" value="SRP54_N"/>
    <property type="match status" value="1"/>
</dbReference>
<keyword evidence="4 8" id="KW-0378">Hydrolase</keyword>
<dbReference type="PANTHER" id="PTHR43134">
    <property type="entry name" value="SIGNAL RECOGNITION PARTICLE RECEPTOR SUBUNIT ALPHA"/>
    <property type="match status" value="1"/>
</dbReference>
<evidence type="ECO:0000256" key="8">
    <source>
        <dbReference type="HAMAP-Rule" id="MF_00920"/>
    </source>
</evidence>
<dbReference type="SMART" id="SM00963">
    <property type="entry name" value="SRP54_N"/>
    <property type="match status" value="1"/>
</dbReference>
<dbReference type="GO" id="GO:0006614">
    <property type="term" value="P:SRP-dependent cotranslational protein targeting to membrane"/>
    <property type="evidence" value="ECO:0007669"/>
    <property type="project" value="InterPro"/>
</dbReference>
<dbReference type="HAMAP" id="MF_00920">
    <property type="entry name" value="FtsY"/>
    <property type="match status" value="1"/>
</dbReference>
<dbReference type="EMBL" id="WOWC01000001">
    <property type="protein sequence ID" value="NLV01158.1"/>
    <property type="molecule type" value="Genomic_DNA"/>
</dbReference>
<keyword evidence="2 8" id="KW-0963">Cytoplasm</keyword>
<dbReference type="Pfam" id="PF00448">
    <property type="entry name" value="SRP54"/>
    <property type="match status" value="1"/>
</dbReference>
<comment type="function">
    <text evidence="8">Involved in targeting and insertion of nascent membrane proteins into the cytoplasmic membrane. Acts as a receptor for the complex formed by the signal recognition particle (SRP) and the ribosome-nascent chain (RNC).</text>
</comment>
<keyword evidence="1 8" id="KW-1003">Cell membrane</keyword>
<dbReference type="InterPro" id="IPR036225">
    <property type="entry name" value="SRP/SRP_N"/>
</dbReference>
<feature type="compositionally biased region" description="Low complexity" evidence="9">
    <location>
        <begin position="82"/>
        <end position="107"/>
    </location>
</feature>
<gene>
    <name evidence="8 11" type="primary">ftsY</name>
    <name evidence="11" type="ORF">GOC85_00980</name>
</gene>
<organism evidence="11 12">
    <name type="scientific">Haloferax volcanii</name>
    <name type="common">Halobacterium volcanii</name>
    <dbReference type="NCBI Taxonomy" id="2246"/>
    <lineage>
        <taxon>Archaea</taxon>
        <taxon>Methanobacteriati</taxon>
        <taxon>Methanobacteriota</taxon>
        <taxon>Stenosarchaea group</taxon>
        <taxon>Halobacteria</taxon>
        <taxon>Halobacteriales</taxon>
        <taxon>Haloferacaceae</taxon>
        <taxon>Haloferax</taxon>
    </lineage>
</organism>
<accession>A0A847TPV7</accession>
<dbReference type="SUPFAM" id="SSF47364">
    <property type="entry name" value="Domain of the SRP/SRP receptor G-proteins"/>
    <property type="match status" value="1"/>
</dbReference>
<dbReference type="GO" id="GO:0005737">
    <property type="term" value="C:cytoplasm"/>
    <property type="evidence" value="ECO:0007669"/>
    <property type="project" value="UniProtKB-SubCell"/>
</dbReference>
<feature type="compositionally biased region" description="Acidic residues" evidence="9">
    <location>
        <begin position="114"/>
        <end position="154"/>
    </location>
</feature>
<feature type="binding site" evidence="8">
    <location>
        <begin position="367"/>
        <end position="371"/>
    </location>
    <ligand>
        <name>GTP</name>
        <dbReference type="ChEBI" id="CHEBI:37565"/>
    </ligand>
</feature>
<dbReference type="SUPFAM" id="SSF52540">
    <property type="entry name" value="P-loop containing nucleoside triphosphate hydrolases"/>
    <property type="match status" value="1"/>
</dbReference>
<keyword evidence="5 8" id="KW-0342">GTP-binding</keyword>
<dbReference type="Gene3D" id="3.40.50.300">
    <property type="entry name" value="P-loop containing nucleotide triphosphate hydrolases"/>
    <property type="match status" value="1"/>
</dbReference>
<feature type="compositionally biased region" description="Low complexity" evidence="9">
    <location>
        <begin position="40"/>
        <end position="62"/>
    </location>
</feature>
<dbReference type="GO" id="GO:0005886">
    <property type="term" value="C:plasma membrane"/>
    <property type="evidence" value="ECO:0007669"/>
    <property type="project" value="UniProtKB-SubCell"/>
</dbReference>
<feature type="binding site" evidence="8">
    <location>
        <begin position="285"/>
        <end position="292"/>
    </location>
    <ligand>
        <name>GTP</name>
        <dbReference type="ChEBI" id="CHEBI:37565"/>
    </ligand>
</feature>
<dbReference type="InterPro" id="IPR004390">
    <property type="entry name" value="SR_rcpt_FtsY"/>
</dbReference>
<dbReference type="InterPro" id="IPR000897">
    <property type="entry name" value="SRP54_GTPase_dom"/>
</dbReference>
<evidence type="ECO:0000256" key="7">
    <source>
        <dbReference type="ARBA" id="ARBA00023170"/>
    </source>
</evidence>
<evidence type="ECO:0000256" key="4">
    <source>
        <dbReference type="ARBA" id="ARBA00022801"/>
    </source>
</evidence>
<dbReference type="GO" id="GO:0003924">
    <property type="term" value="F:GTPase activity"/>
    <property type="evidence" value="ECO:0007669"/>
    <property type="project" value="UniProtKB-UniRule"/>
</dbReference>
<sequence>MFDGLKKKLNRFRNDVEETAEEKAEAAADEAGSDADAEAESAPADADNAAVEPEASEPAAADSDADAVGDADAGSEADAVDAADAPADAESASAAVEADANVESESAPAATPEPDSEVDAGADTGDEPSGEQVADEPSGEQVADEPSGEQVADEVEPRESLASDAAKAALSEEDDDDSSGPGRLRRAAAFATGKVVIEEEDLEDPLWELEMALLQSDVEMQVAEEILETIREKLIGETRKQVESTGQLVSEALHDALYEVISVGQFDFDQRIAEADKPVTLIFTGINGVGKTTTIAKLAKYFEKQGYSTVLANGDTYRAGANEQIREHAEALDKKLIAHEQGGDPAAVIYDGVEYAEAHDIDIVLGDTAGRLHTSNDLMAQLEKIDRVVGPDLTLFVDEAVAGQDAVERARQFNDAAAIDGAILTKADADSNGGAAISIAYVTGKPILFLGVGQGYDHIEKFDPEQMVERLLGEDE</sequence>
<dbReference type="EC" id="3.6.5.4" evidence="8"/>
<evidence type="ECO:0000256" key="9">
    <source>
        <dbReference type="SAM" id="MobiDB-lite"/>
    </source>
</evidence>
<feature type="compositionally biased region" description="Basic and acidic residues" evidence="9">
    <location>
        <begin position="1"/>
        <end position="26"/>
    </location>
</feature>
<evidence type="ECO:0000256" key="2">
    <source>
        <dbReference type="ARBA" id="ARBA00022490"/>
    </source>
</evidence>
<protein>
    <recommendedName>
        <fullName evidence="8">Signal recognition particle receptor FtsY</fullName>
        <shortName evidence="8">SRP receptor</shortName>
        <ecNumber evidence="8">3.6.5.4</ecNumber>
    </recommendedName>
</protein>
<comment type="catalytic activity">
    <reaction evidence="8">
        <text>GTP + H2O = GDP + phosphate + H(+)</text>
        <dbReference type="Rhea" id="RHEA:19669"/>
        <dbReference type="ChEBI" id="CHEBI:15377"/>
        <dbReference type="ChEBI" id="CHEBI:15378"/>
        <dbReference type="ChEBI" id="CHEBI:37565"/>
        <dbReference type="ChEBI" id="CHEBI:43474"/>
        <dbReference type="ChEBI" id="CHEBI:58189"/>
        <dbReference type="EC" id="3.6.5.4"/>
    </reaction>
</comment>
<comment type="caution">
    <text evidence="11">The sequence shown here is derived from an EMBL/GenBank/DDBJ whole genome shotgun (WGS) entry which is preliminary data.</text>
</comment>
<comment type="subunit">
    <text evidence="8">Part of the signal recognition particle protein translocation system, which is composed of SRP and FtsY.</text>
</comment>
<evidence type="ECO:0000256" key="1">
    <source>
        <dbReference type="ARBA" id="ARBA00022475"/>
    </source>
</evidence>
<dbReference type="AlphaFoldDB" id="A0A847TPV7"/>
<name>A0A847TPV7_HALVO</name>
<evidence type="ECO:0000256" key="5">
    <source>
        <dbReference type="ARBA" id="ARBA00023134"/>
    </source>
</evidence>
<dbReference type="SMART" id="SM00962">
    <property type="entry name" value="SRP54"/>
    <property type="match status" value="1"/>
</dbReference>
<feature type="binding site" evidence="8">
    <location>
        <begin position="425"/>
        <end position="428"/>
    </location>
    <ligand>
        <name>GTP</name>
        <dbReference type="ChEBI" id="CHEBI:37565"/>
    </ligand>
</feature>
<feature type="compositionally biased region" description="Acidic residues" evidence="9">
    <location>
        <begin position="63"/>
        <end position="81"/>
    </location>
</feature>
<feature type="compositionally biased region" description="Acidic residues" evidence="9">
    <location>
        <begin position="27"/>
        <end position="39"/>
    </location>
</feature>
<dbReference type="SMART" id="SM00382">
    <property type="entry name" value="AAA"/>
    <property type="match status" value="1"/>
</dbReference>
<reference evidence="11" key="1">
    <citation type="submission" date="2019-12" db="EMBL/GenBank/DDBJ databases">
        <title>Haloferax alexandrinus strain pws11.</title>
        <authorList>
            <person name="Verma D.K."/>
            <person name="Gopal K."/>
            <person name="Prasad E.S."/>
        </authorList>
    </citation>
    <scope>NUCLEOTIDE SEQUENCE</scope>
    <source>
        <strain evidence="11">Pws11</strain>
    </source>
</reference>
<feature type="domain" description="SRP54-type proteins GTP-binding" evidence="10">
    <location>
        <begin position="446"/>
        <end position="459"/>
    </location>
</feature>
<dbReference type="RefSeq" id="WP_006600815.1">
    <property type="nucleotide sequence ID" value="NZ_JAUDRO010000006.1"/>
</dbReference>
<evidence type="ECO:0000313" key="12">
    <source>
        <dbReference type="Proteomes" id="UP000619835"/>
    </source>
</evidence>
<dbReference type="InterPro" id="IPR003593">
    <property type="entry name" value="AAA+_ATPase"/>
</dbReference>
<dbReference type="InterPro" id="IPR013822">
    <property type="entry name" value="Signal_recog_particl_SRP54_hlx"/>
</dbReference>
<feature type="region of interest" description="Disordered" evidence="9">
    <location>
        <begin position="1"/>
        <end position="183"/>
    </location>
</feature>